<dbReference type="GO" id="GO:0046872">
    <property type="term" value="F:metal ion binding"/>
    <property type="evidence" value="ECO:0007669"/>
    <property type="project" value="UniProtKB-KW"/>
</dbReference>
<reference evidence="4" key="1">
    <citation type="submission" date="2020-02" db="EMBL/GenBank/DDBJ databases">
        <authorList>
            <person name="Meier V. D."/>
        </authorList>
    </citation>
    <scope>NUCLEOTIDE SEQUENCE</scope>
    <source>
        <strain evidence="4">AVDCRST_MAG89</strain>
    </source>
</reference>
<dbReference type="Pfam" id="PF05163">
    <property type="entry name" value="DinB"/>
    <property type="match status" value="1"/>
</dbReference>
<keyword evidence="2 3" id="KW-0479">Metal-binding</keyword>
<name>A0A6J4MTF2_9BACT</name>
<proteinExistence type="inferred from homology"/>
<comment type="similarity">
    <text evidence="1">Belongs to the DinB family.</text>
</comment>
<organism evidence="4">
    <name type="scientific">uncultured Gemmatimonadota bacterium</name>
    <dbReference type="NCBI Taxonomy" id="203437"/>
    <lineage>
        <taxon>Bacteria</taxon>
        <taxon>Pseudomonadati</taxon>
        <taxon>Gemmatimonadota</taxon>
        <taxon>environmental samples</taxon>
    </lineage>
</organism>
<gene>
    <name evidence="4" type="ORF">AVDCRST_MAG89-4314</name>
</gene>
<feature type="binding site" evidence="3">
    <location>
        <position position="18"/>
    </location>
    <ligand>
        <name>a divalent metal cation</name>
        <dbReference type="ChEBI" id="CHEBI:60240"/>
    </ligand>
</feature>
<dbReference type="PANTHER" id="PTHR37302">
    <property type="entry name" value="SLR1116 PROTEIN"/>
    <property type="match status" value="1"/>
</dbReference>
<sequence>GSGATLPLATLVRHSANHSTYHRGQLASMLRRLGAAPPSTDLLVFAVEQSQRDG</sequence>
<accession>A0A6J4MTF2</accession>
<feature type="non-terminal residue" evidence="4">
    <location>
        <position position="1"/>
    </location>
</feature>
<evidence type="ECO:0000256" key="3">
    <source>
        <dbReference type="PIRSR" id="PIRSR607837-1"/>
    </source>
</evidence>
<dbReference type="Gene3D" id="1.20.120.450">
    <property type="entry name" value="dinb family like domain"/>
    <property type="match status" value="1"/>
</dbReference>
<dbReference type="EMBL" id="CADCTV010000901">
    <property type="protein sequence ID" value="CAA9368248.1"/>
    <property type="molecule type" value="Genomic_DNA"/>
</dbReference>
<protein>
    <recommendedName>
        <fullName evidence="5">Damage-inducible protein DinB</fullName>
    </recommendedName>
</protein>
<evidence type="ECO:0008006" key="5">
    <source>
        <dbReference type="Google" id="ProtNLM"/>
    </source>
</evidence>
<feature type="binding site" evidence="3">
    <location>
        <position position="22"/>
    </location>
    <ligand>
        <name>a divalent metal cation</name>
        <dbReference type="ChEBI" id="CHEBI:60240"/>
    </ligand>
</feature>
<evidence type="ECO:0000313" key="4">
    <source>
        <dbReference type="EMBL" id="CAA9368248.1"/>
    </source>
</evidence>
<dbReference type="InterPro" id="IPR034660">
    <property type="entry name" value="DinB/YfiT-like"/>
</dbReference>
<evidence type="ECO:0000256" key="1">
    <source>
        <dbReference type="ARBA" id="ARBA00008635"/>
    </source>
</evidence>
<evidence type="ECO:0000256" key="2">
    <source>
        <dbReference type="ARBA" id="ARBA00022723"/>
    </source>
</evidence>
<dbReference type="PANTHER" id="PTHR37302:SF3">
    <property type="entry name" value="DAMAGE-INDUCIBLE PROTEIN DINB"/>
    <property type="match status" value="1"/>
</dbReference>
<dbReference type="SUPFAM" id="SSF109854">
    <property type="entry name" value="DinB/YfiT-like putative metalloenzymes"/>
    <property type="match status" value="1"/>
</dbReference>
<dbReference type="AlphaFoldDB" id="A0A6J4MTF2"/>
<dbReference type="InterPro" id="IPR007837">
    <property type="entry name" value="DinB"/>
</dbReference>